<dbReference type="AlphaFoldDB" id="A0A9P0NM02"/>
<feature type="region of interest" description="Disordered" evidence="1">
    <location>
        <begin position="154"/>
        <end position="184"/>
    </location>
</feature>
<sequence>MTSLTKILILFIAVVTIGEVVDMHPDSNRPDGNIDELSERLARLKLPVADYTDIDTWMMWLLRTRLESPQTSPPVETTTKFSMNQHPGWRKRRQALVKSRGGNDESNSVVSLTSSSSPSNLNSNGINLDMFKIKLFNWILRNLKTEAMKQVQKSVLKNRSRRSAEDAKMSSDKNTTELADPKPTNQGTIPISALPCALSFGFPVALPLQCLKFFLIFYKATFLLRSFLCINMFYQNI</sequence>
<evidence type="ECO:0000313" key="4">
    <source>
        <dbReference type="Proteomes" id="UP001154329"/>
    </source>
</evidence>
<feature type="compositionally biased region" description="Polar residues" evidence="1">
    <location>
        <begin position="69"/>
        <end position="85"/>
    </location>
</feature>
<feature type="chain" id="PRO_5040180817" evidence="2">
    <location>
        <begin position="19"/>
        <end position="237"/>
    </location>
</feature>
<evidence type="ECO:0000256" key="1">
    <source>
        <dbReference type="SAM" id="MobiDB-lite"/>
    </source>
</evidence>
<organism evidence="3 4">
    <name type="scientific">Aphis gossypii</name>
    <name type="common">Cotton aphid</name>
    <dbReference type="NCBI Taxonomy" id="80765"/>
    <lineage>
        <taxon>Eukaryota</taxon>
        <taxon>Metazoa</taxon>
        <taxon>Ecdysozoa</taxon>
        <taxon>Arthropoda</taxon>
        <taxon>Hexapoda</taxon>
        <taxon>Insecta</taxon>
        <taxon>Pterygota</taxon>
        <taxon>Neoptera</taxon>
        <taxon>Paraneoptera</taxon>
        <taxon>Hemiptera</taxon>
        <taxon>Sternorrhyncha</taxon>
        <taxon>Aphidomorpha</taxon>
        <taxon>Aphidoidea</taxon>
        <taxon>Aphididae</taxon>
        <taxon>Aphidini</taxon>
        <taxon>Aphis</taxon>
        <taxon>Aphis</taxon>
    </lineage>
</organism>
<accession>A0A9P0NM02</accession>
<keyword evidence="4" id="KW-1185">Reference proteome</keyword>
<dbReference type="EMBL" id="OU899036">
    <property type="protein sequence ID" value="CAH1731309.1"/>
    <property type="molecule type" value="Genomic_DNA"/>
</dbReference>
<keyword evidence="2" id="KW-0732">Signal</keyword>
<reference evidence="3" key="2">
    <citation type="submission" date="2022-10" db="EMBL/GenBank/DDBJ databases">
        <authorList>
            <consortium name="ENA_rothamsted_submissions"/>
            <consortium name="culmorum"/>
            <person name="King R."/>
        </authorList>
    </citation>
    <scope>NUCLEOTIDE SEQUENCE</scope>
</reference>
<reference evidence="3" key="1">
    <citation type="submission" date="2022-02" db="EMBL/GenBank/DDBJ databases">
        <authorList>
            <person name="King R."/>
        </authorList>
    </citation>
    <scope>NUCLEOTIDE SEQUENCE</scope>
</reference>
<evidence type="ECO:0000313" key="3">
    <source>
        <dbReference type="EMBL" id="CAH1731309.1"/>
    </source>
</evidence>
<name>A0A9P0NM02_APHGO</name>
<feature type="compositionally biased region" description="Low complexity" evidence="1">
    <location>
        <begin position="106"/>
        <end position="119"/>
    </location>
</feature>
<proteinExistence type="predicted"/>
<feature type="region of interest" description="Disordered" evidence="1">
    <location>
        <begin position="69"/>
        <end position="119"/>
    </location>
</feature>
<gene>
    <name evidence="3" type="ORF">APHIGO_LOCUS8048</name>
</gene>
<feature type="compositionally biased region" description="Basic and acidic residues" evidence="1">
    <location>
        <begin position="162"/>
        <end position="175"/>
    </location>
</feature>
<dbReference type="Proteomes" id="UP001154329">
    <property type="component" value="Chromosome 3"/>
</dbReference>
<protein>
    <submittedName>
        <fullName evidence="3">Uncharacterized protein</fullName>
    </submittedName>
</protein>
<feature type="signal peptide" evidence="2">
    <location>
        <begin position="1"/>
        <end position="18"/>
    </location>
</feature>
<evidence type="ECO:0000256" key="2">
    <source>
        <dbReference type="SAM" id="SignalP"/>
    </source>
</evidence>